<dbReference type="EMBL" id="BBWV01000001">
    <property type="protein sequence ID" value="GAO42667.1"/>
    <property type="molecule type" value="Genomic_DNA"/>
</dbReference>
<protein>
    <submittedName>
        <fullName evidence="2">Putative AraC family transcriptional regulator</fullName>
    </submittedName>
</protein>
<dbReference type="Gene3D" id="1.10.10.60">
    <property type="entry name" value="Homeodomain-like"/>
    <property type="match status" value="1"/>
</dbReference>
<proteinExistence type="predicted"/>
<dbReference type="SMART" id="SM00342">
    <property type="entry name" value="HTH_ARAC"/>
    <property type="match status" value="1"/>
</dbReference>
<dbReference type="InterPro" id="IPR018060">
    <property type="entry name" value="HTH_AraC"/>
</dbReference>
<comment type="caution">
    <text evidence="2">The sequence shown here is derived from an EMBL/GenBank/DDBJ whole genome shotgun (WGS) entry which is preliminary data.</text>
</comment>
<gene>
    <name evidence="2" type="ORF">FPE01S_01_16820</name>
</gene>
<dbReference type="AlphaFoldDB" id="A0A0E9MY58"/>
<feature type="domain" description="HTH araC/xylS-type" evidence="1">
    <location>
        <begin position="100"/>
        <end position="178"/>
    </location>
</feature>
<accession>A0A0E9MY58</accession>
<dbReference type="GO" id="GO:0043565">
    <property type="term" value="F:sequence-specific DNA binding"/>
    <property type="evidence" value="ECO:0007669"/>
    <property type="project" value="InterPro"/>
</dbReference>
<reference evidence="2 3" key="1">
    <citation type="submission" date="2015-04" db="EMBL/GenBank/DDBJ databases">
        <title>Whole genome shotgun sequence of Flavihumibacter petaseus NBRC 106054.</title>
        <authorList>
            <person name="Miyazawa S."/>
            <person name="Hosoyama A."/>
            <person name="Hashimoto M."/>
            <person name="Noguchi M."/>
            <person name="Tsuchikane K."/>
            <person name="Ohji S."/>
            <person name="Yamazoe A."/>
            <person name="Ichikawa N."/>
            <person name="Kimura A."/>
            <person name="Fujita N."/>
        </authorList>
    </citation>
    <scope>NUCLEOTIDE SEQUENCE [LARGE SCALE GENOMIC DNA]</scope>
    <source>
        <strain evidence="2 3">NBRC 106054</strain>
    </source>
</reference>
<sequence length="194" mass="22777">MILTGLSTAPDKVSFAARNTLLAISFRLPAAEILLHRSIAPLLNSATSLPDNFWEFTEDDTRSFDRFCNKATSILLQKIPAVFDNRKQLLFDSLYTEPLIPTIKELSARCFWSSRQINRYFQEWFGLSLKTYRGIQRFRNTFRPISEGKFFPEEYFYDQPHFIREVRKLSGVSPRELFRNENDRFIQFSALKAK</sequence>
<keyword evidence="3" id="KW-1185">Reference proteome</keyword>
<dbReference type="GO" id="GO:0003700">
    <property type="term" value="F:DNA-binding transcription factor activity"/>
    <property type="evidence" value="ECO:0007669"/>
    <property type="project" value="InterPro"/>
</dbReference>
<dbReference type="STRING" id="1220578.FPE01S_01_16820"/>
<name>A0A0E9MY58_9BACT</name>
<organism evidence="2 3">
    <name type="scientific">Flavihumibacter petaseus NBRC 106054</name>
    <dbReference type="NCBI Taxonomy" id="1220578"/>
    <lineage>
        <taxon>Bacteria</taxon>
        <taxon>Pseudomonadati</taxon>
        <taxon>Bacteroidota</taxon>
        <taxon>Chitinophagia</taxon>
        <taxon>Chitinophagales</taxon>
        <taxon>Chitinophagaceae</taxon>
        <taxon>Flavihumibacter</taxon>
    </lineage>
</organism>
<evidence type="ECO:0000313" key="3">
    <source>
        <dbReference type="Proteomes" id="UP000033121"/>
    </source>
</evidence>
<dbReference type="Proteomes" id="UP000033121">
    <property type="component" value="Unassembled WGS sequence"/>
</dbReference>
<evidence type="ECO:0000313" key="2">
    <source>
        <dbReference type="EMBL" id="GAO42667.1"/>
    </source>
</evidence>
<evidence type="ECO:0000259" key="1">
    <source>
        <dbReference type="SMART" id="SM00342"/>
    </source>
</evidence>